<dbReference type="PANTHER" id="PTHR47966:SF75">
    <property type="entry name" value="ENDOPEPTIDASE (CTSD), PUTATIVE (AFU_ORTHOLOGUE AFUA_4G07040)-RELATED"/>
    <property type="match status" value="1"/>
</dbReference>
<keyword evidence="2" id="KW-1015">Disulfide bond</keyword>
<evidence type="ECO:0000313" key="6">
    <source>
        <dbReference type="EMBL" id="EGW31835.1"/>
    </source>
</evidence>
<protein>
    <recommendedName>
        <fullName evidence="5">Peptidase A1 domain-containing protein</fullName>
    </recommendedName>
</protein>
<dbReference type="PRINTS" id="PR00792">
    <property type="entry name" value="PEPSIN"/>
</dbReference>
<dbReference type="GO" id="GO:0006508">
    <property type="term" value="P:proteolysis"/>
    <property type="evidence" value="ECO:0007669"/>
    <property type="project" value="InterPro"/>
</dbReference>
<dbReference type="InterPro" id="IPR001461">
    <property type="entry name" value="Aspartic_peptidase_A1"/>
</dbReference>
<dbReference type="OMA" id="SKSCLAH"/>
<dbReference type="InterPro" id="IPR034164">
    <property type="entry name" value="Pepsin-like_dom"/>
</dbReference>
<evidence type="ECO:0000256" key="1">
    <source>
        <dbReference type="ARBA" id="ARBA00007447"/>
    </source>
</evidence>
<evidence type="ECO:0000259" key="5">
    <source>
        <dbReference type="PROSITE" id="PS51767"/>
    </source>
</evidence>
<dbReference type="RefSeq" id="XP_007376613.1">
    <property type="nucleotide sequence ID" value="XM_007376551.1"/>
</dbReference>
<dbReference type="KEGG" id="spaa:SPAPADRAFT_51807"/>
<feature type="active site" evidence="3">
    <location>
        <position position="99"/>
    </location>
</feature>
<dbReference type="OrthoDB" id="28208at2759"/>
<keyword evidence="4" id="KW-0732">Signal</keyword>
<proteinExistence type="inferred from homology"/>
<organism evidence="7">
    <name type="scientific">Spathaspora passalidarum (strain NRRL Y-27907 / 11-Y1)</name>
    <dbReference type="NCBI Taxonomy" id="619300"/>
    <lineage>
        <taxon>Eukaryota</taxon>
        <taxon>Fungi</taxon>
        <taxon>Dikarya</taxon>
        <taxon>Ascomycota</taxon>
        <taxon>Saccharomycotina</taxon>
        <taxon>Pichiomycetes</taxon>
        <taxon>Debaryomycetaceae</taxon>
        <taxon>Spathaspora</taxon>
    </lineage>
</organism>
<dbReference type="Pfam" id="PF00026">
    <property type="entry name" value="Asp"/>
    <property type="match status" value="1"/>
</dbReference>
<dbReference type="PROSITE" id="PS51767">
    <property type="entry name" value="PEPTIDASE_A1"/>
    <property type="match status" value="1"/>
</dbReference>
<name>G3ARY6_SPAPN</name>
<comment type="similarity">
    <text evidence="1">Belongs to the peptidase A1 family.</text>
</comment>
<evidence type="ECO:0000256" key="2">
    <source>
        <dbReference type="ARBA" id="ARBA00023157"/>
    </source>
</evidence>
<dbReference type="GO" id="GO:0004190">
    <property type="term" value="F:aspartic-type endopeptidase activity"/>
    <property type="evidence" value="ECO:0007669"/>
    <property type="project" value="InterPro"/>
</dbReference>
<sequence length="460" mass="50227">MRITCIVAVLVHFFLITHALLPVKDFRVKGLANEIQGVKSRAVVNSWSEQVLSYSPDVVFTSLNNTQVLYTDDTNSIYYIYLILDDGHGYKQRFPLLLDTGSAVSWIYNQSCTSNSCQNNNVTKFNYNGNLKLGSTFSITYTNDQVDGTYISIAENNINMQLGRVTSDFKVQDFSLGLTSDSPSIFNGFSVSGILGITTDSSDENIVSQMYDSGLINKKVFGLYLTNPGQIYRGNVPAKELGGVVLFGQDVADNTKKFIGSNTVNYVDVVDNNNNYWLINISDTSVVSSQGESSNVISDSRLTIIDSGTTGIVFPFDDAVAIHKQLFGDTGYLNDQNGNFAFLCNYTNENIVFNVGGTKLSVSSSNFKGQAYTDPSLFGYCASKIQGLNNYGHWVLGQAFLKSFYTVFDLDANQIGFGQASLQSFGIEFGNESSSSASSSVLSTTCVETSTKSVLTTITH</sequence>
<feature type="domain" description="Peptidase A1" evidence="5">
    <location>
        <begin position="78"/>
        <end position="418"/>
    </location>
</feature>
<feature type="signal peptide" evidence="4">
    <location>
        <begin position="1"/>
        <end position="19"/>
    </location>
</feature>
<dbReference type="Gene3D" id="2.40.70.10">
    <property type="entry name" value="Acid Proteases"/>
    <property type="match status" value="2"/>
</dbReference>
<feature type="chain" id="PRO_5003442331" description="Peptidase A1 domain-containing protein" evidence="4">
    <location>
        <begin position="20"/>
        <end position="460"/>
    </location>
</feature>
<evidence type="ECO:0000256" key="4">
    <source>
        <dbReference type="SAM" id="SignalP"/>
    </source>
</evidence>
<dbReference type="HOGENOM" id="CLU_034490_0_0_1"/>
<dbReference type="PANTHER" id="PTHR47966">
    <property type="entry name" value="BETA-SITE APP-CLEAVING ENZYME, ISOFORM A-RELATED"/>
    <property type="match status" value="1"/>
</dbReference>
<reference evidence="6 7" key="1">
    <citation type="journal article" date="2011" name="Proc. Natl. Acad. Sci. U.S.A.">
        <title>Comparative genomics of xylose-fermenting fungi for enhanced biofuel production.</title>
        <authorList>
            <person name="Wohlbach D.J."/>
            <person name="Kuo A."/>
            <person name="Sato T.K."/>
            <person name="Potts K.M."/>
            <person name="Salamov A.A."/>
            <person name="LaButti K.M."/>
            <person name="Sun H."/>
            <person name="Clum A."/>
            <person name="Pangilinan J.L."/>
            <person name="Lindquist E.A."/>
            <person name="Lucas S."/>
            <person name="Lapidus A."/>
            <person name="Jin M."/>
            <person name="Gunawan C."/>
            <person name="Balan V."/>
            <person name="Dale B.E."/>
            <person name="Jeffries T.W."/>
            <person name="Zinkel R."/>
            <person name="Barry K.W."/>
            <person name="Grigoriev I.V."/>
            <person name="Gasch A.P."/>
        </authorList>
    </citation>
    <scope>NUCLEOTIDE SEQUENCE [LARGE SCALE GENOMIC DNA]</scope>
    <source>
        <strain evidence="7">NRRL Y-27907 / 11-Y1</strain>
    </source>
</reference>
<gene>
    <name evidence="6" type="ORF">SPAPADRAFT_51807</name>
</gene>
<dbReference type="eggNOG" id="KOG1339">
    <property type="taxonomic scope" value="Eukaryota"/>
</dbReference>
<dbReference type="AlphaFoldDB" id="G3ARY6"/>
<dbReference type="InParanoid" id="G3ARY6"/>
<dbReference type="SUPFAM" id="SSF50630">
    <property type="entry name" value="Acid proteases"/>
    <property type="match status" value="1"/>
</dbReference>
<dbReference type="InterPro" id="IPR033121">
    <property type="entry name" value="PEPTIDASE_A1"/>
</dbReference>
<accession>G3ARY6</accession>
<evidence type="ECO:0000313" key="7">
    <source>
        <dbReference type="Proteomes" id="UP000000709"/>
    </source>
</evidence>
<feature type="active site" evidence="3">
    <location>
        <position position="306"/>
    </location>
</feature>
<dbReference type="Proteomes" id="UP000000709">
    <property type="component" value="Unassembled WGS sequence"/>
</dbReference>
<dbReference type="CDD" id="cd05471">
    <property type="entry name" value="pepsin_like"/>
    <property type="match status" value="1"/>
</dbReference>
<dbReference type="GeneID" id="18871597"/>
<evidence type="ECO:0000256" key="3">
    <source>
        <dbReference type="PIRSR" id="PIRSR601461-1"/>
    </source>
</evidence>
<keyword evidence="7" id="KW-1185">Reference proteome</keyword>
<dbReference type="InterPro" id="IPR021109">
    <property type="entry name" value="Peptidase_aspartic_dom_sf"/>
</dbReference>
<dbReference type="EMBL" id="GL996503">
    <property type="protein sequence ID" value="EGW31835.1"/>
    <property type="molecule type" value="Genomic_DNA"/>
</dbReference>